<dbReference type="GO" id="GO:0046972">
    <property type="term" value="F:histone H4K16 acetyltransferase activity"/>
    <property type="evidence" value="ECO:0007669"/>
    <property type="project" value="TreeGrafter"/>
</dbReference>
<evidence type="ECO:0000256" key="10">
    <source>
        <dbReference type="ARBA" id="ARBA00023163"/>
    </source>
</evidence>
<dbReference type="PROSITE" id="PS51726">
    <property type="entry name" value="MYST_HAT"/>
    <property type="match status" value="1"/>
</dbReference>
<evidence type="ECO:0000256" key="14">
    <source>
        <dbReference type="SAM" id="MobiDB-lite"/>
    </source>
</evidence>
<dbReference type="PANTHER" id="PTHR10615">
    <property type="entry name" value="HISTONE ACETYLTRANSFERASE"/>
    <property type="match status" value="1"/>
</dbReference>
<comment type="subcellular location">
    <subcellularLocation>
        <location evidence="1">Nucleus</location>
    </subcellularLocation>
</comment>
<dbReference type="GeneID" id="11535690"/>
<feature type="domain" description="MYST-type HAT" evidence="15">
    <location>
        <begin position="11"/>
        <end position="358"/>
    </location>
</feature>
<dbReference type="Pfam" id="PF01853">
    <property type="entry name" value="MOZ_SAS"/>
    <property type="match status" value="1"/>
</dbReference>
<evidence type="ECO:0000256" key="12">
    <source>
        <dbReference type="ARBA" id="ARBA00023315"/>
    </source>
</evidence>
<evidence type="ECO:0000256" key="4">
    <source>
        <dbReference type="ARBA" id="ARBA00022679"/>
    </source>
</evidence>
<dbReference type="RefSeq" id="XP_003686543.1">
    <property type="nucleotide sequence ID" value="XM_003686495.1"/>
</dbReference>
<dbReference type="EMBL" id="HE612862">
    <property type="protein sequence ID" value="CCE64109.1"/>
    <property type="molecule type" value="Genomic_DNA"/>
</dbReference>
<dbReference type="AlphaFoldDB" id="G8BW31"/>
<dbReference type="GO" id="GO:0005634">
    <property type="term" value="C:nucleus"/>
    <property type="evidence" value="ECO:0007669"/>
    <property type="project" value="UniProtKB-SubCell"/>
</dbReference>
<dbReference type="InterPro" id="IPR016181">
    <property type="entry name" value="Acyl_CoA_acyltransferase"/>
</dbReference>
<keyword evidence="11" id="KW-0539">Nucleus</keyword>
<accession>G8BW31</accession>
<dbReference type="GO" id="GO:0031509">
    <property type="term" value="P:subtelomeric heterochromatin formation"/>
    <property type="evidence" value="ECO:0007669"/>
    <property type="project" value="EnsemblFungi"/>
</dbReference>
<keyword evidence="8" id="KW-0007">Acetylation</keyword>
<evidence type="ECO:0000256" key="3">
    <source>
        <dbReference type="ARBA" id="ARBA00013184"/>
    </source>
</evidence>
<protein>
    <recommendedName>
        <fullName evidence="3">histone acetyltransferase</fullName>
        <ecNumber evidence="3">2.3.1.48</ecNumber>
    </recommendedName>
</protein>
<dbReference type="KEGG" id="tpf:TPHA_0G02720"/>
<dbReference type="OMA" id="LDNKSMY"/>
<evidence type="ECO:0000259" key="15">
    <source>
        <dbReference type="PROSITE" id="PS51726"/>
    </source>
</evidence>
<evidence type="ECO:0000256" key="7">
    <source>
        <dbReference type="ARBA" id="ARBA00022833"/>
    </source>
</evidence>
<evidence type="ECO:0000256" key="13">
    <source>
        <dbReference type="PIRSR" id="PIRSR602717-51"/>
    </source>
</evidence>
<sequence>MNQAEHLYGILHERNINEVQFGCDKRFSTWYGSNVYFDADNKMIKATNSKQANFKKYMYSKKRAKGNDGKQIDIGQDDANVKPESKINDNDNENIEINDKENTSNNNDGNQNDPYWLDVIYICEYCFKYCDNAESLIDHTKVCTFKEKVPGRLKYLGPKYQIRRVKGQKHTLFCQCLCLFTKLFLDDKSMYFRIANYEFYIIYENGSTKPMGFFSKDIVSYNKNNLACILVFPPYQKRKLGTILIELSYKISKFEGLKSSPEVPLSPFGLITYMNFWSNRICWELLEGELADLGSVTIEDISTVTGFKPYDIVQTLQYLDCIDAAGNIQLSRMIEKVSSKHGKVSNSIIQDEHLLLGD</sequence>
<dbReference type="EC" id="2.3.1.48" evidence="3"/>
<dbReference type="InterPro" id="IPR036388">
    <property type="entry name" value="WH-like_DNA-bd_sf"/>
</dbReference>
<dbReference type="HOGENOM" id="CLU_011815_0_2_1"/>
<dbReference type="Gene3D" id="3.40.630.30">
    <property type="match status" value="1"/>
</dbReference>
<evidence type="ECO:0000256" key="5">
    <source>
        <dbReference type="ARBA" id="ARBA00022723"/>
    </source>
</evidence>
<feature type="active site" description="Proton donor/acceptor" evidence="13">
    <location>
        <position position="262"/>
    </location>
</feature>
<keyword evidence="9" id="KW-0805">Transcription regulation</keyword>
<dbReference type="FunFam" id="3.40.630.30:FF:000067">
    <property type="entry name" value="Histone acetyltransferase"/>
    <property type="match status" value="1"/>
</dbReference>
<evidence type="ECO:0000256" key="2">
    <source>
        <dbReference type="ARBA" id="ARBA00010107"/>
    </source>
</evidence>
<dbReference type="Gene3D" id="1.10.10.10">
    <property type="entry name" value="Winged helix-like DNA-binding domain superfamily/Winged helix DNA-binding domain"/>
    <property type="match status" value="1"/>
</dbReference>
<gene>
    <name evidence="16" type="primary">TPHA0G02720</name>
    <name evidence="16" type="ordered locus">TPHA_0G02720</name>
</gene>
<keyword evidence="10" id="KW-0804">Transcription</keyword>
<dbReference type="OrthoDB" id="787137at2759"/>
<dbReference type="GO" id="GO:0000781">
    <property type="term" value="C:chromosome, telomeric region"/>
    <property type="evidence" value="ECO:0007669"/>
    <property type="project" value="GOC"/>
</dbReference>
<dbReference type="PANTHER" id="PTHR10615:SF219">
    <property type="entry name" value="HISTONE ACETYLTRANSFERASE KAT5"/>
    <property type="match status" value="1"/>
</dbReference>
<keyword evidence="4" id="KW-0808">Transferase</keyword>
<dbReference type="STRING" id="1071381.G8BW31"/>
<dbReference type="eggNOG" id="KOG2747">
    <property type="taxonomic scope" value="Eukaryota"/>
</dbReference>
<proteinExistence type="inferred from homology"/>
<dbReference type="SUPFAM" id="SSF55729">
    <property type="entry name" value="Acyl-CoA N-acyltransferases (Nat)"/>
    <property type="match status" value="1"/>
</dbReference>
<evidence type="ECO:0000313" key="16">
    <source>
        <dbReference type="EMBL" id="CCE64109.1"/>
    </source>
</evidence>
<dbReference type="Gene3D" id="3.30.60.60">
    <property type="entry name" value="N-acetyl transferase-like"/>
    <property type="match status" value="1"/>
</dbReference>
<keyword evidence="5" id="KW-0479">Metal-binding</keyword>
<dbReference type="Proteomes" id="UP000005666">
    <property type="component" value="Chromosome 7"/>
</dbReference>
<feature type="region of interest" description="Disordered" evidence="14">
    <location>
        <begin position="66"/>
        <end position="109"/>
    </location>
</feature>
<dbReference type="InterPro" id="IPR002717">
    <property type="entry name" value="HAT_MYST-type"/>
</dbReference>
<evidence type="ECO:0000256" key="11">
    <source>
        <dbReference type="ARBA" id="ARBA00023242"/>
    </source>
</evidence>
<name>G8BW31_TETPH</name>
<keyword evidence="6" id="KW-0863">Zinc-finger</keyword>
<keyword evidence="17" id="KW-1185">Reference proteome</keyword>
<keyword evidence="12" id="KW-0012">Acyltransferase</keyword>
<dbReference type="GO" id="GO:0030466">
    <property type="term" value="P:silent mating-type cassette heterochromatin formation"/>
    <property type="evidence" value="ECO:0007669"/>
    <property type="project" value="EnsemblFungi"/>
</dbReference>
<evidence type="ECO:0000313" key="17">
    <source>
        <dbReference type="Proteomes" id="UP000005666"/>
    </source>
</evidence>
<dbReference type="GO" id="GO:0006355">
    <property type="term" value="P:regulation of DNA-templated transcription"/>
    <property type="evidence" value="ECO:0007669"/>
    <property type="project" value="InterPro"/>
</dbReference>
<dbReference type="GO" id="GO:0033255">
    <property type="term" value="C:SAS acetyltransferase complex"/>
    <property type="evidence" value="ECO:0007669"/>
    <property type="project" value="EnsemblFungi"/>
</dbReference>
<keyword evidence="7" id="KW-0862">Zinc</keyword>
<evidence type="ECO:0000256" key="6">
    <source>
        <dbReference type="ARBA" id="ARBA00022771"/>
    </source>
</evidence>
<feature type="compositionally biased region" description="Basic and acidic residues" evidence="14">
    <location>
        <begin position="79"/>
        <end position="89"/>
    </location>
</feature>
<dbReference type="GO" id="GO:0035267">
    <property type="term" value="C:NuA4 histone acetyltransferase complex"/>
    <property type="evidence" value="ECO:0007669"/>
    <property type="project" value="TreeGrafter"/>
</dbReference>
<dbReference type="GO" id="GO:0008270">
    <property type="term" value="F:zinc ion binding"/>
    <property type="evidence" value="ECO:0007669"/>
    <property type="project" value="UniProtKB-KW"/>
</dbReference>
<organism evidence="16 17">
    <name type="scientific">Tetrapisispora phaffii (strain ATCC 24235 / CBS 4417 / NBRC 1672 / NRRL Y-8282 / UCD 70-5)</name>
    <name type="common">Yeast</name>
    <name type="synonym">Fabospora phaffii</name>
    <dbReference type="NCBI Taxonomy" id="1071381"/>
    <lineage>
        <taxon>Eukaryota</taxon>
        <taxon>Fungi</taxon>
        <taxon>Dikarya</taxon>
        <taxon>Ascomycota</taxon>
        <taxon>Saccharomycotina</taxon>
        <taxon>Saccharomycetes</taxon>
        <taxon>Saccharomycetales</taxon>
        <taxon>Saccharomycetaceae</taxon>
        <taxon>Tetrapisispora</taxon>
    </lineage>
</organism>
<comment type="similarity">
    <text evidence="2">Belongs to the MYST (SAS/MOZ) family.</text>
</comment>
<evidence type="ECO:0000256" key="8">
    <source>
        <dbReference type="ARBA" id="ARBA00022990"/>
    </source>
</evidence>
<evidence type="ECO:0000256" key="1">
    <source>
        <dbReference type="ARBA" id="ARBA00004123"/>
    </source>
</evidence>
<evidence type="ECO:0000256" key="9">
    <source>
        <dbReference type="ARBA" id="ARBA00023015"/>
    </source>
</evidence>
<dbReference type="InterPro" id="IPR050603">
    <property type="entry name" value="MYST_HAT"/>
</dbReference>
<reference evidence="16 17" key="1">
    <citation type="journal article" date="2011" name="Proc. Natl. Acad. Sci. U.S.A.">
        <title>Evolutionary erosion of yeast sex chromosomes by mating-type switching accidents.</title>
        <authorList>
            <person name="Gordon J.L."/>
            <person name="Armisen D."/>
            <person name="Proux-Wera E."/>
            <person name="Oheigeartaigh S.S."/>
            <person name="Byrne K.P."/>
            <person name="Wolfe K.H."/>
        </authorList>
    </citation>
    <scope>NUCLEOTIDE SEQUENCE [LARGE SCALE GENOMIC DNA]</scope>
    <source>
        <strain evidence="17">ATCC 24235 / CBS 4417 / NBRC 1672 / NRRL Y-8282 / UCD 70-5</strain>
    </source>
</reference>